<proteinExistence type="predicted"/>
<protein>
    <submittedName>
        <fullName evidence="1">Tail connector protein</fullName>
    </submittedName>
</protein>
<sequence length="109" mass="12028">MLEDLKRILGIAVEDTDLDNKLNWIISSVRSRLKLLLGGTDPPEEMNFIIVEVAVVRFNRIGSEGTASHSVEGESLTFSDSDFDAYMAEIQSFKDSLGQQGAKGGFKFL</sequence>
<name>A0A8S5U125_9CAUD</name>
<reference evidence="1" key="1">
    <citation type="journal article" date="2021" name="Proc. Natl. Acad. Sci. U.S.A.">
        <title>A Catalog of Tens of Thousands of Viruses from Human Metagenomes Reveals Hidden Associations with Chronic Diseases.</title>
        <authorList>
            <person name="Tisza M.J."/>
            <person name="Buck C.B."/>
        </authorList>
    </citation>
    <scope>NUCLEOTIDE SEQUENCE</scope>
    <source>
        <strain evidence="1">CtGoR6</strain>
    </source>
</reference>
<accession>A0A8S5U125</accession>
<organism evidence="1">
    <name type="scientific">Siphoviridae sp. ctGoR6</name>
    <dbReference type="NCBI Taxonomy" id="2825416"/>
    <lineage>
        <taxon>Viruses</taxon>
        <taxon>Duplodnaviria</taxon>
        <taxon>Heunggongvirae</taxon>
        <taxon>Uroviricota</taxon>
        <taxon>Caudoviricetes</taxon>
    </lineage>
</organism>
<evidence type="ECO:0000313" key="1">
    <source>
        <dbReference type="EMBL" id="DAF88168.1"/>
    </source>
</evidence>
<dbReference type="EMBL" id="BK015979">
    <property type="protein sequence ID" value="DAF88168.1"/>
    <property type="molecule type" value="Genomic_DNA"/>
</dbReference>
<dbReference type="Pfam" id="PF05135">
    <property type="entry name" value="Phage_connect_1"/>
    <property type="match status" value="1"/>
</dbReference>
<dbReference type="InterPro" id="IPR021146">
    <property type="entry name" value="Phage_gp6-like_head-tail"/>
</dbReference>